<evidence type="ECO:0000313" key="2">
    <source>
        <dbReference type="EMBL" id="UPW02176.1"/>
    </source>
</evidence>
<name>A0A8U0INP6_9EURY</name>
<gene>
    <name evidence="2" type="ORF">M0R88_08795</name>
</gene>
<keyword evidence="1" id="KW-0812">Transmembrane</keyword>
<feature type="transmembrane region" description="Helical" evidence="1">
    <location>
        <begin position="312"/>
        <end position="339"/>
    </location>
</feature>
<protein>
    <submittedName>
        <fullName evidence="2">Uncharacterized protein</fullName>
    </submittedName>
</protein>
<keyword evidence="1" id="KW-0472">Membrane</keyword>
<proteinExistence type="predicted"/>
<accession>A0A8U0INP6</accession>
<sequence>MTDGGSDSIRDQMEDATSEGVTALQDRTAEFEALLDQSRENRVKQWVLLTGSRSVVAGGLLVVVFLVLIGLGVLDRVNMRQLLINTTTVQTLFSSLLSGAILLVSIVVSINSVVLSQEITSLEEQEERIDASMAYRERIEDVVETDVSPTRPAKFLQIILQSLATQTKRLAEIAADSSNPAFRADVEQFAKQLVRDAKRSATTLDGTQFGSARVLLAGLNYDYSWQLNAARQLQSEYAESLSDEEAAVIGNLIDTLKLFATGQSYFNSLYYKRELARLSNTLLYVSLPVIIITSYVLLALDAKQFPDVSVFGLSPILIVISTAYTIALAPYLVLTVYVVRAGTVTLRTLAAGPFILQKMTGGDEGAWEVSVDTRDWEIPDFTADAEGNIHGPSNDD</sequence>
<dbReference type="Proteomes" id="UP000830434">
    <property type="component" value="Chromosome"/>
</dbReference>
<feature type="transmembrane region" description="Helical" evidence="1">
    <location>
        <begin position="92"/>
        <end position="115"/>
    </location>
</feature>
<keyword evidence="1" id="KW-1133">Transmembrane helix</keyword>
<dbReference type="RefSeq" id="WP_248656562.1">
    <property type="nucleotide sequence ID" value="NZ_CP096658.1"/>
</dbReference>
<dbReference type="InterPro" id="IPR058278">
    <property type="entry name" value="DUF7972"/>
</dbReference>
<keyword evidence="3" id="KW-1185">Reference proteome</keyword>
<dbReference type="AlphaFoldDB" id="A0A8U0INP6"/>
<dbReference type="GeneID" id="72189948"/>
<evidence type="ECO:0000313" key="3">
    <source>
        <dbReference type="Proteomes" id="UP000830434"/>
    </source>
</evidence>
<feature type="transmembrane region" description="Helical" evidence="1">
    <location>
        <begin position="281"/>
        <end position="300"/>
    </location>
</feature>
<feature type="transmembrane region" description="Helical" evidence="1">
    <location>
        <begin position="46"/>
        <end position="72"/>
    </location>
</feature>
<dbReference type="KEGG" id="haxz:M0R88_08795"/>
<organism evidence="2 3">
    <name type="scientific">Halorussus gelatinilyticus</name>
    <dbReference type="NCBI Taxonomy" id="2937524"/>
    <lineage>
        <taxon>Archaea</taxon>
        <taxon>Methanobacteriati</taxon>
        <taxon>Methanobacteriota</taxon>
        <taxon>Stenosarchaea group</taxon>
        <taxon>Halobacteria</taxon>
        <taxon>Halobacteriales</taxon>
        <taxon>Haladaptataceae</taxon>
        <taxon>Halorussus</taxon>
    </lineage>
</organism>
<evidence type="ECO:0000256" key="1">
    <source>
        <dbReference type="SAM" id="Phobius"/>
    </source>
</evidence>
<dbReference type="Pfam" id="PF25927">
    <property type="entry name" value="DUF7972"/>
    <property type="match status" value="1"/>
</dbReference>
<reference evidence="2" key="1">
    <citation type="submission" date="2022-04" db="EMBL/GenBank/DDBJ databases">
        <title>Diverse halophilic archaea isolated from saline environments.</title>
        <authorList>
            <person name="Cui H.-L."/>
        </authorList>
    </citation>
    <scope>NUCLEOTIDE SEQUENCE</scope>
    <source>
        <strain evidence="2">XZYJT40</strain>
    </source>
</reference>
<dbReference type="EMBL" id="CP096658">
    <property type="protein sequence ID" value="UPW02176.1"/>
    <property type="molecule type" value="Genomic_DNA"/>
</dbReference>